<gene>
    <name evidence="1" type="ORF">GA0061099_10057</name>
</gene>
<dbReference type="RefSeq" id="WP_338060691.1">
    <property type="nucleotide sequence ID" value="NZ_FMAE01000005.1"/>
</dbReference>
<dbReference type="AlphaFoldDB" id="A0A1C3VZY9"/>
<organism evidence="1 2">
    <name type="scientific">Bradyrhizobium yuanmingense</name>
    <dbReference type="NCBI Taxonomy" id="108015"/>
    <lineage>
        <taxon>Bacteria</taxon>
        <taxon>Pseudomonadati</taxon>
        <taxon>Pseudomonadota</taxon>
        <taxon>Alphaproteobacteria</taxon>
        <taxon>Hyphomicrobiales</taxon>
        <taxon>Nitrobacteraceae</taxon>
        <taxon>Bradyrhizobium</taxon>
    </lineage>
</organism>
<proteinExistence type="predicted"/>
<dbReference type="EMBL" id="FMAE01000005">
    <property type="protein sequence ID" value="SCB33297.1"/>
    <property type="molecule type" value="Genomic_DNA"/>
</dbReference>
<dbReference type="Proteomes" id="UP000183174">
    <property type="component" value="Unassembled WGS sequence"/>
</dbReference>
<name>A0A1C3VZY9_9BRAD</name>
<evidence type="ECO:0000313" key="1">
    <source>
        <dbReference type="EMBL" id="SCB33297.1"/>
    </source>
</evidence>
<evidence type="ECO:0000313" key="2">
    <source>
        <dbReference type="Proteomes" id="UP000183174"/>
    </source>
</evidence>
<reference evidence="1 2" key="1">
    <citation type="submission" date="2016-08" db="EMBL/GenBank/DDBJ databases">
        <authorList>
            <person name="Seilhamer J.J."/>
        </authorList>
    </citation>
    <scope>NUCLEOTIDE SEQUENCE [LARGE SCALE GENOMIC DNA]</scope>
    <source>
        <strain evidence="1 2">CCBAU 10071</strain>
    </source>
</reference>
<accession>A0A1C3VZY9</accession>
<sequence length="70" mass="7417">MTKGWGRPFEDTIEVGGRKLVTLLDAGEYIMGLPKKEHAAPEWQAAMEALILVAEGGGRQCSPGSGSCGR</sequence>
<protein>
    <submittedName>
        <fullName evidence="1">Uncharacterized protein</fullName>
    </submittedName>
</protein>